<dbReference type="EMBL" id="CADEAL010001031">
    <property type="protein sequence ID" value="CAB1428209.1"/>
    <property type="molecule type" value="Genomic_DNA"/>
</dbReference>
<evidence type="ECO:0000256" key="1">
    <source>
        <dbReference type="SAM" id="MobiDB-lite"/>
    </source>
</evidence>
<reference evidence="2" key="1">
    <citation type="submission" date="2020-03" db="EMBL/GenBank/DDBJ databases">
        <authorList>
            <person name="Weist P."/>
        </authorList>
    </citation>
    <scope>NUCLEOTIDE SEQUENCE</scope>
</reference>
<evidence type="ECO:0000313" key="3">
    <source>
        <dbReference type="Proteomes" id="UP001153269"/>
    </source>
</evidence>
<comment type="caution">
    <text evidence="2">The sequence shown here is derived from an EMBL/GenBank/DDBJ whole genome shotgun (WGS) entry which is preliminary data.</text>
</comment>
<feature type="compositionally biased region" description="Basic and acidic residues" evidence="1">
    <location>
        <begin position="109"/>
        <end position="125"/>
    </location>
</feature>
<organism evidence="2 3">
    <name type="scientific">Pleuronectes platessa</name>
    <name type="common">European plaice</name>
    <dbReference type="NCBI Taxonomy" id="8262"/>
    <lineage>
        <taxon>Eukaryota</taxon>
        <taxon>Metazoa</taxon>
        <taxon>Chordata</taxon>
        <taxon>Craniata</taxon>
        <taxon>Vertebrata</taxon>
        <taxon>Euteleostomi</taxon>
        <taxon>Actinopterygii</taxon>
        <taxon>Neopterygii</taxon>
        <taxon>Teleostei</taxon>
        <taxon>Neoteleostei</taxon>
        <taxon>Acanthomorphata</taxon>
        <taxon>Carangaria</taxon>
        <taxon>Pleuronectiformes</taxon>
        <taxon>Pleuronectoidei</taxon>
        <taxon>Pleuronectidae</taxon>
        <taxon>Pleuronectes</taxon>
    </lineage>
</organism>
<name>A0A9N7YL63_PLEPL</name>
<keyword evidence="3" id="KW-1185">Reference proteome</keyword>
<evidence type="ECO:0000313" key="2">
    <source>
        <dbReference type="EMBL" id="CAB1428209.1"/>
    </source>
</evidence>
<protein>
    <submittedName>
        <fullName evidence="2">Uncharacterized protein</fullName>
    </submittedName>
</protein>
<accession>A0A9N7YL63</accession>
<proteinExistence type="predicted"/>
<dbReference type="AlphaFoldDB" id="A0A9N7YL63"/>
<feature type="region of interest" description="Disordered" evidence="1">
    <location>
        <begin position="101"/>
        <end position="125"/>
    </location>
</feature>
<dbReference type="Proteomes" id="UP001153269">
    <property type="component" value="Unassembled WGS sequence"/>
</dbReference>
<sequence>MARNEREGQVADDDDKNSGAFSLSCDRERRYIILHLLDGAVQEASLREEGTARCAAVNKWLCIGLVWGLGGSVKYERGLHRCKLQPSGRLSNFLQERAAGEQCKSGGELSKELEGTEKEERGKGV</sequence>
<gene>
    <name evidence="2" type="ORF">PLEPLA_LOCUS16175</name>
</gene>